<dbReference type="SMART" id="SM00560">
    <property type="entry name" value="LamGL"/>
    <property type="match status" value="1"/>
</dbReference>
<dbReference type="SUPFAM" id="SSF49299">
    <property type="entry name" value="PKD domain"/>
    <property type="match status" value="1"/>
</dbReference>
<dbReference type="InterPro" id="IPR013320">
    <property type="entry name" value="ConA-like_dom_sf"/>
</dbReference>
<name>A0A5D6V5X4_9BACT</name>
<keyword evidence="6" id="KW-1185">Reference proteome</keyword>
<dbReference type="AlphaFoldDB" id="A0A5D6V5X4"/>
<dbReference type="Gene3D" id="2.60.120.200">
    <property type="match status" value="1"/>
</dbReference>
<evidence type="ECO:0000256" key="3">
    <source>
        <dbReference type="SAM" id="SignalP"/>
    </source>
</evidence>
<feature type="chain" id="PRO_5022713186" evidence="3">
    <location>
        <begin position="37"/>
        <end position="934"/>
    </location>
</feature>
<protein>
    <submittedName>
        <fullName evidence="5">LamG domain-containing protein</fullName>
    </submittedName>
</protein>
<dbReference type="GO" id="GO:0005975">
    <property type="term" value="P:carbohydrate metabolic process"/>
    <property type="evidence" value="ECO:0007669"/>
    <property type="project" value="UniProtKB-ARBA"/>
</dbReference>
<keyword evidence="2" id="KW-1015">Disulfide bond</keyword>
<reference evidence="5 6" key="1">
    <citation type="submission" date="2019-08" db="EMBL/GenBank/DDBJ databases">
        <authorList>
            <person name="Seo M.-J."/>
        </authorList>
    </citation>
    <scope>NUCLEOTIDE SEQUENCE [LARGE SCALE GENOMIC DNA]</scope>
    <source>
        <strain evidence="5 6">KIGAM108</strain>
    </source>
</reference>
<evidence type="ECO:0000256" key="2">
    <source>
        <dbReference type="ARBA" id="ARBA00023157"/>
    </source>
</evidence>
<gene>
    <name evidence="5" type="ORF">FY528_08730</name>
</gene>
<dbReference type="InterPro" id="IPR006558">
    <property type="entry name" value="LamG-like"/>
</dbReference>
<dbReference type="Gene3D" id="2.60.40.10">
    <property type="entry name" value="Immunoglobulins"/>
    <property type="match status" value="1"/>
</dbReference>
<feature type="signal peptide" evidence="3">
    <location>
        <begin position="1"/>
        <end position="36"/>
    </location>
</feature>
<proteinExistence type="predicted"/>
<dbReference type="SUPFAM" id="SSF49899">
    <property type="entry name" value="Concanavalin A-like lectins/glucanases"/>
    <property type="match status" value="1"/>
</dbReference>
<evidence type="ECO:0000313" key="6">
    <source>
        <dbReference type="Proteomes" id="UP000322791"/>
    </source>
</evidence>
<dbReference type="InterPro" id="IPR035986">
    <property type="entry name" value="PKD_dom_sf"/>
</dbReference>
<dbReference type="Proteomes" id="UP000322791">
    <property type="component" value="Unassembled WGS sequence"/>
</dbReference>
<evidence type="ECO:0000259" key="4">
    <source>
        <dbReference type="SMART" id="SM00560"/>
    </source>
</evidence>
<evidence type="ECO:0000256" key="1">
    <source>
        <dbReference type="ARBA" id="ARBA00022729"/>
    </source>
</evidence>
<feature type="domain" description="LamG-like jellyroll fold" evidence="4">
    <location>
        <begin position="64"/>
        <end position="200"/>
    </location>
</feature>
<organism evidence="5 6">
    <name type="scientific">Hymenobacter lutimineralis</name>
    <dbReference type="NCBI Taxonomy" id="2606448"/>
    <lineage>
        <taxon>Bacteria</taxon>
        <taxon>Pseudomonadati</taxon>
        <taxon>Bacteroidota</taxon>
        <taxon>Cytophagia</taxon>
        <taxon>Cytophagales</taxon>
        <taxon>Hymenobacteraceae</taxon>
        <taxon>Hymenobacter</taxon>
    </lineage>
</organism>
<evidence type="ECO:0000313" key="5">
    <source>
        <dbReference type="EMBL" id="TYZ10542.1"/>
    </source>
</evidence>
<dbReference type="InterPro" id="IPR013783">
    <property type="entry name" value="Ig-like_fold"/>
</dbReference>
<keyword evidence="1 3" id="KW-0732">Signal</keyword>
<comment type="caution">
    <text evidence="5">The sequence shown here is derived from an EMBL/GenBank/DDBJ whole genome shotgun (WGS) entry which is preliminary data.</text>
</comment>
<accession>A0A5D6V5X4</accession>
<sequence>MPQYLLHITHLRLPRFIAFTWLIFSLLSASSSQAQALPGPGNTLDFNGYSTSIHTETSNRGILDKVTVEAWIRTNSSSYQWILGKYSNSLVEEKGYHLITQNGTASFNGRANVGVYMSSGPSTTRIDDGRWHHVVGVCDIDVWKIYVDGVLENSRAYGYSKADLTTSSTLAIGKYFVQSENFFSGEIDEIKLWRTALTAEQIQANMCRKLTTAPAELVGYYTFDQSSGTTVIDKGSVPVNGTLQNFGNAPWKLSGAPIGDLSASIYGSNLSKAKLGLKAANGDSAIVSSLALTDGVQLYAVNQAPSIKPVGSATDTYFGVFSRGSTGTYQLRLHPEAGASSCTDLYTRSTNTNTWTEAAPVLSNESLVLAAQSYRSEYIPVSSAGDGGKVDITGGTLLCPGSALQLGVSVPGASAYKWSTGATTSTISVTQAGTYSVTVTLAGGCTITGSQTVVAPTLALEGETLLCSGSSVQLRAVTPTAGVSFKWNTGATTATLAVTKAGTYTVTATFPNGCTLTSSRTISIPTLQLTGPSLVCPGTTVQLKAQAAPTATYKWSTGATTATLPVTQAGTYTVTATFANGCTLTSSTTLSAPTVRVTGATLLCANSTTTLQATATPATGATFQWSTGATTAAIQVTKPGTYRVTTQFPSGCTVTSQHTVVQPALKLSADTLLCPNGTLQLRVQSITAGATGVRWNTGATTEALIVAQPGTYTLVATYPNGCQVEARRTVVQPKLTLSADTVLCAGRALSLTPTLTVAGATYRWSTGATTASISPAQAGTYTLTVTYPNGCTLTAKRTVIQPAVAIAGATQICAGGSVQLQATEGKGVVYKWNTGATTAAISVTKPGTYSVSATYPGGCTVTDEHTVMLFQPTLTITGDSLLCPGAAEPFRPLGRVLPPTVGAMAPPPPMFPLQPLARTPSRLPIHRVAPSASA</sequence>
<dbReference type="GO" id="GO:0004553">
    <property type="term" value="F:hydrolase activity, hydrolyzing O-glycosyl compounds"/>
    <property type="evidence" value="ECO:0007669"/>
    <property type="project" value="UniProtKB-ARBA"/>
</dbReference>
<dbReference type="EMBL" id="VTHL01000007">
    <property type="protein sequence ID" value="TYZ10542.1"/>
    <property type="molecule type" value="Genomic_DNA"/>
</dbReference>
<dbReference type="Pfam" id="PF13385">
    <property type="entry name" value="Laminin_G_3"/>
    <property type="match status" value="1"/>
</dbReference>